<keyword evidence="4" id="KW-0796">Tight junction</keyword>
<dbReference type="InterPro" id="IPR006187">
    <property type="entry name" value="Claudin"/>
</dbReference>
<evidence type="ECO:0000313" key="14">
    <source>
        <dbReference type="RefSeq" id="XP_013884720.1"/>
    </source>
</evidence>
<feature type="transmembrane region" description="Helical" evidence="11">
    <location>
        <begin position="159"/>
        <end position="182"/>
    </location>
</feature>
<dbReference type="InParanoid" id="A0A2I4CXM3"/>
<dbReference type="GO" id="GO:0005198">
    <property type="term" value="F:structural molecule activity"/>
    <property type="evidence" value="ECO:0007669"/>
    <property type="project" value="InterPro"/>
</dbReference>
<accession>A0A2I4CXM3</accession>
<dbReference type="KEGG" id="alim:106533056"/>
<proteinExistence type="inferred from homology"/>
<organism evidence="13 14">
    <name type="scientific">Austrofundulus limnaeus</name>
    <name type="common">Annual killifish</name>
    <dbReference type="NCBI Taxonomy" id="52670"/>
    <lineage>
        <taxon>Eukaryota</taxon>
        <taxon>Metazoa</taxon>
        <taxon>Chordata</taxon>
        <taxon>Craniata</taxon>
        <taxon>Vertebrata</taxon>
        <taxon>Euteleostomi</taxon>
        <taxon>Actinopterygii</taxon>
        <taxon>Neopterygii</taxon>
        <taxon>Teleostei</taxon>
        <taxon>Neoteleostei</taxon>
        <taxon>Acanthomorphata</taxon>
        <taxon>Ovalentaria</taxon>
        <taxon>Atherinomorphae</taxon>
        <taxon>Cyprinodontiformes</taxon>
        <taxon>Rivulidae</taxon>
        <taxon>Austrofundulus</taxon>
    </lineage>
</organism>
<dbReference type="Pfam" id="PF00822">
    <property type="entry name" value="PMP22_Claudin"/>
    <property type="match status" value="1"/>
</dbReference>
<evidence type="ECO:0000256" key="3">
    <source>
        <dbReference type="ARBA" id="ARBA00008295"/>
    </source>
</evidence>
<dbReference type="Gene3D" id="1.20.140.150">
    <property type="match status" value="1"/>
</dbReference>
<feature type="transmembrane region" description="Helical" evidence="11">
    <location>
        <begin position="121"/>
        <end position="139"/>
    </location>
</feature>
<dbReference type="AlphaFoldDB" id="A0A2I4CXM3"/>
<keyword evidence="8 11" id="KW-1133">Transmembrane helix</keyword>
<comment type="subcellular location">
    <subcellularLocation>
        <location evidence="1">Cell junction</location>
        <location evidence="1">Tight junction</location>
    </subcellularLocation>
    <subcellularLocation>
        <location evidence="2">Cell membrane</location>
        <topology evidence="2">Multi-pass membrane protein</topology>
    </subcellularLocation>
</comment>
<dbReference type="InterPro" id="IPR004031">
    <property type="entry name" value="PMP22/EMP/MP20/Claudin"/>
</dbReference>
<dbReference type="GO" id="GO:0005886">
    <property type="term" value="C:plasma membrane"/>
    <property type="evidence" value="ECO:0007669"/>
    <property type="project" value="UniProtKB-SubCell"/>
</dbReference>
<keyword evidence="6 11" id="KW-0812">Transmembrane</keyword>
<feature type="transmembrane region" description="Helical" evidence="11">
    <location>
        <begin position="78"/>
        <end position="100"/>
    </location>
</feature>
<feature type="signal peptide" evidence="12">
    <location>
        <begin position="1"/>
        <end position="20"/>
    </location>
</feature>
<evidence type="ECO:0000256" key="7">
    <source>
        <dbReference type="ARBA" id="ARBA00022949"/>
    </source>
</evidence>
<evidence type="ECO:0000313" key="13">
    <source>
        <dbReference type="Proteomes" id="UP000192220"/>
    </source>
</evidence>
<protein>
    <submittedName>
        <fullName evidence="14">Claudin-4</fullName>
    </submittedName>
</protein>
<feature type="region of interest" description="Disordered" evidence="10">
    <location>
        <begin position="194"/>
        <end position="216"/>
    </location>
</feature>
<comment type="similarity">
    <text evidence="3">Belongs to the claudin family.</text>
</comment>
<dbReference type="GO" id="GO:0005923">
    <property type="term" value="C:bicellular tight junction"/>
    <property type="evidence" value="ECO:0007669"/>
    <property type="project" value="UniProtKB-SubCell"/>
</dbReference>
<dbReference type="RefSeq" id="XP_013884720.1">
    <property type="nucleotide sequence ID" value="XM_014029266.1"/>
</dbReference>
<evidence type="ECO:0000256" key="1">
    <source>
        <dbReference type="ARBA" id="ARBA00004435"/>
    </source>
</evidence>
<gene>
    <name evidence="14" type="primary">LOC106533056</name>
</gene>
<keyword evidence="7" id="KW-0965">Cell junction</keyword>
<dbReference type="GeneID" id="106533056"/>
<evidence type="ECO:0000256" key="6">
    <source>
        <dbReference type="ARBA" id="ARBA00022692"/>
    </source>
</evidence>
<feature type="chain" id="PRO_5014179960" evidence="12">
    <location>
        <begin position="21"/>
        <end position="216"/>
    </location>
</feature>
<evidence type="ECO:0000256" key="10">
    <source>
        <dbReference type="SAM" id="MobiDB-lite"/>
    </source>
</evidence>
<evidence type="ECO:0000256" key="12">
    <source>
        <dbReference type="SAM" id="SignalP"/>
    </source>
</evidence>
<keyword evidence="12" id="KW-0732">Signal</keyword>
<sequence>MAQRRETAGLVLGSVGLVLAAVTCGTPMWTEIVYIETCNWGGRPTTWEGLWMSCWVFKSIQNRCYPNKPEMMSQDMQAARAMTSISIVSGVFGVVLSIIAKRCTKFFKEDQSKSKASVVSGVFFILSGLLCCISVSWHATTILTEPYELMSRFLKKSEMGAALYVGWAATPLLLVGGGLLVWSCPPRHGFTHVTSASTSRGPANGLPASEETLSLT</sequence>
<evidence type="ECO:0000256" key="2">
    <source>
        <dbReference type="ARBA" id="ARBA00004651"/>
    </source>
</evidence>
<evidence type="ECO:0000256" key="11">
    <source>
        <dbReference type="SAM" id="Phobius"/>
    </source>
</evidence>
<keyword evidence="5" id="KW-1003">Cell membrane</keyword>
<keyword evidence="9 11" id="KW-0472">Membrane</keyword>
<name>A0A2I4CXM3_AUSLI</name>
<dbReference type="PRINTS" id="PR01077">
    <property type="entry name" value="CLAUDIN"/>
</dbReference>
<evidence type="ECO:0000256" key="9">
    <source>
        <dbReference type="ARBA" id="ARBA00023136"/>
    </source>
</evidence>
<evidence type="ECO:0000256" key="4">
    <source>
        <dbReference type="ARBA" id="ARBA00022427"/>
    </source>
</evidence>
<keyword evidence="13" id="KW-1185">Reference proteome</keyword>
<reference evidence="14" key="1">
    <citation type="submission" date="2025-08" db="UniProtKB">
        <authorList>
            <consortium name="RefSeq"/>
        </authorList>
    </citation>
    <scope>IDENTIFICATION</scope>
    <source>
        <strain evidence="14">Quisiro</strain>
        <tissue evidence="14">Liver</tissue>
    </source>
</reference>
<dbReference type="Proteomes" id="UP000192220">
    <property type="component" value="Unplaced"/>
</dbReference>
<dbReference type="OrthoDB" id="10546578at2759"/>
<evidence type="ECO:0000256" key="8">
    <source>
        <dbReference type="ARBA" id="ARBA00022989"/>
    </source>
</evidence>
<evidence type="ECO:0000256" key="5">
    <source>
        <dbReference type="ARBA" id="ARBA00022475"/>
    </source>
</evidence>
<dbReference type="PANTHER" id="PTHR12002">
    <property type="entry name" value="CLAUDIN"/>
    <property type="match status" value="1"/>
</dbReference>
<dbReference type="STRING" id="52670.A0A2I4CXM3"/>